<dbReference type="PANTHER" id="PTHR43684:SF1">
    <property type="entry name" value="ENOYL-COA DELTA ISOMERASE 2"/>
    <property type="match status" value="1"/>
</dbReference>
<dbReference type="InterPro" id="IPR001753">
    <property type="entry name" value="Enoyl-CoA_hydra/iso"/>
</dbReference>
<dbReference type="Proteomes" id="UP001549321">
    <property type="component" value="Unassembled WGS sequence"/>
</dbReference>
<dbReference type="EMBL" id="JBEPSM010000001">
    <property type="protein sequence ID" value="MET4632110.1"/>
    <property type="molecule type" value="Genomic_DNA"/>
</dbReference>
<evidence type="ECO:0000313" key="5">
    <source>
        <dbReference type="Proteomes" id="UP001549321"/>
    </source>
</evidence>
<evidence type="ECO:0000256" key="2">
    <source>
        <dbReference type="ARBA" id="ARBA00023140"/>
    </source>
</evidence>
<dbReference type="Pfam" id="PF00378">
    <property type="entry name" value="ECH_1"/>
    <property type="match status" value="1"/>
</dbReference>
<dbReference type="Gene3D" id="3.90.226.10">
    <property type="entry name" value="2-enoyl-CoA Hydratase, Chain A, domain 1"/>
    <property type="match status" value="1"/>
</dbReference>
<comment type="subcellular location">
    <subcellularLocation>
        <location evidence="1">Peroxisome</location>
    </subcellularLocation>
</comment>
<sequence>MSESMSLPIGIEAKGGITVIRFDRPETQNALTVEMLTTISDALVLGERDGRNKAFVILGSPGVFSIGNDLRELIQFADEGRIDESIARFLKTIATIEKPLIAAVDGLAMGIGATILLHCDYVVASEWSAFESNCVELGLIPSGGSTLLAARLMGHQRAFEYLVLGERFDVERAFQAGLVNRIVPAADVEKAALAVARKLASRSMESAGTTRRLMRGDRREVLTRIDQEIAQILNRLRSPVARDTLVAYMRKNQ</sequence>
<comment type="caution">
    <text evidence="4">The sequence shown here is derived from an EMBL/GenBank/DDBJ whole genome shotgun (WGS) entry which is preliminary data.</text>
</comment>
<evidence type="ECO:0000313" key="4">
    <source>
        <dbReference type="EMBL" id="MET4632110.1"/>
    </source>
</evidence>
<keyword evidence="5" id="KW-1185">Reference proteome</keyword>
<dbReference type="PANTHER" id="PTHR43684">
    <property type="match status" value="1"/>
</dbReference>
<dbReference type="CDD" id="cd06558">
    <property type="entry name" value="crotonase-like"/>
    <property type="match status" value="1"/>
</dbReference>
<reference evidence="4 5" key="1">
    <citation type="submission" date="2024-06" db="EMBL/GenBank/DDBJ databases">
        <title>Sorghum-associated microbial communities from plants grown in Nebraska, USA.</title>
        <authorList>
            <person name="Schachtman D."/>
        </authorList>
    </citation>
    <scope>NUCLEOTIDE SEQUENCE [LARGE SCALE GENOMIC DNA]</scope>
    <source>
        <strain evidence="4 5">3207</strain>
    </source>
</reference>
<evidence type="ECO:0000256" key="3">
    <source>
        <dbReference type="ARBA" id="ARBA00023235"/>
    </source>
</evidence>
<dbReference type="SUPFAM" id="SSF52096">
    <property type="entry name" value="ClpP/crotonase"/>
    <property type="match status" value="1"/>
</dbReference>
<keyword evidence="3" id="KW-0413">Isomerase</keyword>
<name>A0ABV2QUN2_9HYPH</name>
<organism evidence="4 5">
    <name type="scientific">Kaistia defluvii</name>
    <dbReference type="NCBI Taxonomy" id="410841"/>
    <lineage>
        <taxon>Bacteria</taxon>
        <taxon>Pseudomonadati</taxon>
        <taxon>Pseudomonadota</taxon>
        <taxon>Alphaproteobacteria</taxon>
        <taxon>Hyphomicrobiales</taxon>
        <taxon>Kaistiaceae</taxon>
        <taxon>Kaistia</taxon>
    </lineage>
</organism>
<proteinExistence type="predicted"/>
<keyword evidence="2" id="KW-0576">Peroxisome</keyword>
<protein>
    <submittedName>
        <fullName evidence="4">Enoyl-CoA hydratase/carnithine racemase</fullName>
    </submittedName>
</protein>
<evidence type="ECO:0000256" key="1">
    <source>
        <dbReference type="ARBA" id="ARBA00004275"/>
    </source>
</evidence>
<dbReference type="InterPro" id="IPR051053">
    <property type="entry name" value="ECH/Chromodomain_protein"/>
</dbReference>
<dbReference type="InterPro" id="IPR029045">
    <property type="entry name" value="ClpP/crotonase-like_dom_sf"/>
</dbReference>
<accession>A0ABV2QUN2</accession>
<gene>
    <name evidence="4" type="ORF">ABIE08_000023</name>
</gene>